<evidence type="ECO:0000256" key="3">
    <source>
        <dbReference type="ARBA" id="ARBA00022729"/>
    </source>
</evidence>
<evidence type="ECO:0000256" key="2">
    <source>
        <dbReference type="ARBA" id="ARBA00022448"/>
    </source>
</evidence>
<protein>
    <submittedName>
        <fullName evidence="7">Oligopeptide ABC transporter substrate-binding protein</fullName>
    </submittedName>
</protein>
<dbReference type="Gene3D" id="3.10.105.10">
    <property type="entry name" value="Dipeptide-binding Protein, Domain 3"/>
    <property type="match status" value="1"/>
</dbReference>
<feature type="domain" description="Solute-binding protein family 5" evidence="6">
    <location>
        <begin position="110"/>
        <end position="500"/>
    </location>
</feature>
<dbReference type="EMBL" id="JBHUEM010000003">
    <property type="protein sequence ID" value="MFD1735304.1"/>
    <property type="molecule type" value="Genomic_DNA"/>
</dbReference>
<dbReference type="Gene3D" id="3.90.76.10">
    <property type="entry name" value="Dipeptide-binding Protein, Domain 1"/>
    <property type="match status" value="1"/>
</dbReference>
<dbReference type="Gene3D" id="3.40.190.10">
    <property type="entry name" value="Periplasmic binding protein-like II"/>
    <property type="match status" value="1"/>
</dbReference>
<evidence type="ECO:0000313" key="7">
    <source>
        <dbReference type="EMBL" id="MFD1735304.1"/>
    </source>
</evidence>
<dbReference type="SUPFAM" id="SSF53850">
    <property type="entry name" value="Periplasmic binding protein-like II"/>
    <property type="match status" value="1"/>
</dbReference>
<dbReference type="InterPro" id="IPR039424">
    <property type="entry name" value="SBP_5"/>
</dbReference>
<dbReference type="InterPro" id="IPR000914">
    <property type="entry name" value="SBP_5_dom"/>
</dbReference>
<evidence type="ECO:0000313" key="8">
    <source>
        <dbReference type="Proteomes" id="UP001597214"/>
    </source>
</evidence>
<sequence length="588" mass="66040">MKKSALWLVAMLLVLSMFLAACNGGGDEVAKKDEKDTTEQTDTSTDDKEEPASDEPVSGGVVTYAYSQPFKGLLEMGLYQGEDDSIALGFMMESLIGTGDDLLPEENIATWEFSDDYTQLTFKLQSGVKWHDGHELTAEDMEYAWYVLADKDYTGPRYSNVSMIKGAEAYKKGEATTIEGIEVIDDYTIRVTVTEPVVNLLDNIWVTPMPKHYYEGIPVVELENSDKVRKNPIGLGPFKVKNIVPGEMIEFERFDDYWKGKPYLDGVVYKIVDATLATGLLENGEIDIMGAPASQYQEIKALDNLLLHEEPSLGYSYIGFDMGHYDAEAGKIVMDNPKFQNKALRHAMAHALDRQGILDAFSNGLGQVINVPFPSVSWAKIPDDQIKGYEFDPEKAKQLLDEAGYKDIDGDGFREDPDGNQLTINFDAMSGSDISEPRAQFILQSWQEVGLNAQLNGGALKEFNLFYDTIQADDPSVETFMGAWGLASDPDPTGLWTSSDAWNFPRWYTDKSDELIKKGISFPEDTSKDVIEHRKEVYYEWQKIVNEELPMIFLSQPLDVYAVNKRVQGTDANAFTVQKDVHLWWIKQ</sequence>
<organism evidence="7 8">
    <name type="scientific">Bacillus salitolerans</name>
    <dbReference type="NCBI Taxonomy" id="1437434"/>
    <lineage>
        <taxon>Bacteria</taxon>
        <taxon>Bacillati</taxon>
        <taxon>Bacillota</taxon>
        <taxon>Bacilli</taxon>
        <taxon>Bacillales</taxon>
        <taxon>Bacillaceae</taxon>
        <taxon>Bacillus</taxon>
    </lineage>
</organism>
<reference evidence="8" key="1">
    <citation type="journal article" date="2019" name="Int. J. Syst. Evol. Microbiol.">
        <title>The Global Catalogue of Microorganisms (GCM) 10K type strain sequencing project: providing services to taxonomists for standard genome sequencing and annotation.</title>
        <authorList>
            <consortium name="The Broad Institute Genomics Platform"/>
            <consortium name="The Broad Institute Genome Sequencing Center for Infectious Disease"/>
            <person name="Wu L."/>
            <person name="Ma J."/>
        </authorList>
    </citation>
    <scope>NUCLEOTIDE SEQUENCE [LARGE SCALE GENOMIC DNA]</scope>
    <source>
        <strain evidence="8">CCUG 49339</strain>
    </source>
</reference>
<dbReference type="Pfam" id="PF00496">
    <property type="entry name" value="SBP_bac_5"/>
    <property type="match status" value="1"/>
</dbReference>
<dbReference type="PIRSF" id="PIRSF002741">
    <property type="entry name" value="MppA"/>
    <property type="match status" value="1"/>
</dbReference>
<keyword evidence="3 5" id="KW-0732">Signal</keyword>
<dbReference type="Proteomes" id="UP001597214">
    <property type="component" value="Unassembled WGS sequence"/>
</dbReference>
<dbReference type="CDD" id="cd08510">
    <property type="entry name" value="PBP2_Lactococcal_OppA_like"/>
    <property type="match status" value="1"/>
</dbReference>
<keyword evidence="2" id="KW-0813">Transport</keyword>
<accession>A0ABW4LJI5</accession>
<evidence type="ECO:0000256" key="1">
    <source>
        <dbReference type="ARBA" id="ARBA00005695"/>
    </source>
</evidence>
<name>A0ABW4LJI5_9BACI</name>
<evidence type="ECO:0000259" key="6">
    <source>
        <dbReference type="Pfam" id="PF00496"/>
    </source>
</evidence>
<dbReference type="NCBIfam" id="NF045467">
    <property type="entry name" value="Opp4A"/>
    <property type="match status" value="1"/>
</dbReference>
<proteinExistence type="inferred from homology"/>
<feature type="chain" id="PRO_5047462683" evidence="5">
    <location>
        <begin position="22"/>
        <end position="588"/>
    </location>
</feature>
<gene>
    <name evidence="7" type="primary">opp4A</name>
    <name evidence="7" type="ORF">ACFSCX_01880</name>
</gene>
<evidence type="ECO:0000256" key="5">
    <source>
        <dbReference type="SAM" id="SignalP"/>
    </source>
</evidence>
<dbReference type="PROSITE" id="PS51257">
    <property type="entry name" value="PROKAR_LIPOPROTEIN"/>
    <property type="match status" value="1"/>
</dbReference>
<dbReference type="InterPro" id="IPR030678">
    <property type="entry name" value="Peptide/Ni-bd"/>
</dbReference>
<dbReference type="InterPro" id="IPR050034">
    <property type="entry name" value="Opp4A"/>
</dbReference>
<keyword evidence="8" id="KW-1185">Reference proteome</keyword>
<feature type="signal peptide" evidence="5">
    <location>
        <begin position="1"/>
        <end position="21"/>
    </location>
</feature>
<dbReference type="PANTHER" id="PTHR30290">
    <property type="entry name" value="PERIPLASMIC BINDING COMPONENT OF ABC TRANSPORTER"/>
    <property type="match status" value="1"/>
</dbReference>
<comment type="similarity">
    <text evidence="1">Belongs to the bacterial solute-binding protein 5 family.</text>
</comment>
<feature type="compositionally biased region" description="Basic and acidic residues" evidence="4">
    <location>
        <begin position="28"/>
        <end position="38"/>
    </location>
</feature>
<comment type="caution">
    <text evidence="7">The sequence shown here is derived from an EMBL/GenBank/DDBJ whole genome shotgun (WGS) entry which is preliminary data.</text>
</comment>
<evidence type="ECO:0000256" key="4">
    <source>
        <dbReference type="SAM" id="MobiDB-lite"/>
    </source>
</evidence>
<feature type="region of interest" description="Disordered" evidence="4">
    <location>
        <begin position="27"/>
        <end position="59"/>
    </location>
</feature>
<dbReference type="PANTHER" id="PTHR30290:SF9">
    <property type="entry name" value="OLIGOPEPTIDE-BINDING PROTEIN APPA"/>
    <property type="match status" value="1"/>
</dbReference>
<dbReference type="RefSeq" id="WP_377926406.1">
    <property type="nucleotide sequence ID" value="NZ_JBHUEM010000003.1"/>
</dbReference>